<evidence type="ECO:0000259" key="1">
    <source>
        <dbReference type="Pfam" id="PF02538"/>
    </source>
</evidence>
<dbReference type="EMBL" id="JAHYBZ010000005">
    <property type="protein sequence ID" value="MBW6399254.1"/>
    <property type="molecule type" value="Genomic_DNA"/>
</dbReference>
<sequence>MTEPTIDPFEFELFKNALLSVADEMALTVHRTTYSAVLRDNLDYSTAFFDAKGRLVAQGFSLPGHLGSMPTALAAIMRRFGDTMKPGDIFALNDPFDGGMHLPDLFVFQPIFIDGVLMAFAGSISHHTDMGGRVAGSNAADSTEIYQEGIRVPVLRIFDGGVPNDTFFAFIEKNVRVPAKVAGDIRAQLAACHIADAAFRELCAQYGPPKVERLMAELLDYSERLARAEIAKLPDGVFTFEDWLDDDGIERGKPVPIKVAIEKRGDSIRFDWTGSAPQVKGALNATLSFAKSVSYCALISIIDNAAPNNDGVFRAVEVVAPLGTIVNCTLPASVAARGLTGFRMIDVAFGALAKMVPDRVFACSDGGNSNISIGGYYADKTPYIYCDFTCAAWGARPWADGIDGNSNIFANMAGQSVEVTEAEQPVLIEDYEILADRGGAGKYRGGMPYRRTYRFLEEEASLSVRSDRRDIRPYGLYGGAPGAPSFNYITRAGGQQELYPSKFSTLLRRGDVFVHEIAGAGGWGDPLEREVARVMKDVRQGLVSVAAARDLYGVILSANGTSADEAATATQRATLRKARGWTEAPFVQREEIAPLAAAAE</sequence>
<dbReference type="InterPro" id="IPR003692">
    <property type="entry name" value="Hydantoinase_B"/>
</dbReference>
<protein>
    <submittedName>
        <fullName evidence="2">Hydantoinase B/oxoprolinase family protein</fullName>
    </submittedName>
</protein>
<dbReference type="PANTHER" id="PTHR11365:SF23">
    <property type="entry name" value="HYPOTHETICAL 5-OXOPROLINASE (EUROFUNG)-RELATED"/>
    <property type="match status" value="1"/>
</dbReference>
<comment type="caution">
    <text evidence="2">The sequence shown here is derived from an EMBL/GenBank/DDBJ whole genome shotgun (WGS) entry which is preliminary data.</text>
</comment>
<proteinExistence type="predicted"/>
<name>A0ABS7AAC6_9PROT</name>
<keyword evidence="3" id="KW-1185">Reference proteome</keyword>
<dbReference type="RefSeq" id="WP_219763867.1">
    <property type="nucleotide sequence ID" value="NZ_JAHYBZ010000005.1"/>
</dbReference>
<dbReference type="InterPro" id="IPR045079">
    <property type="entry name" value="Oxoprolinase-like"/>
</dbReference>
<evidence type="ECO:0000313" key="3">
    <source>
        <dbReference type="Proteomes" id="UP001196565"/>
    </source>
</evidence>
<dbReference type="Pfam" id="PF02538">
    <property type="entry name" value="Hydantoinase_B"/>
    <property type="match status" value="1"/>
</dbReference>
<organism evidence="2 3">
    <name type="scientific">Roseomonas alba</name>
    <dbReference type="NCBI Taxonomy" id="2846776"/>
    <lineage>
        <taxon>Bacteria</taxon>
        <taxon>Pseudomonadati</taxon>
        <taxon>Pseudomonadota</taxon>
        <taxon>Alphaproteobacteria</taxon>
        <taxon>Acetobacterales</taxon>
        <taxon>Roseomonadaceae</taxon>
        <taxon>Roseomonas</taxon>
    </lineage>
</organism>
<reference evidence="2 3" key="1">
    <citation type="submission" date="2021-07" db="EMBL/GenBank/DDBJ databases">
        <authorList>
            <person name="So Y."/>
        </authorList>
    </citation>
    <scope>NUCLEOTIDE SEQUENCE [LARGE SCALE GENOMIC DNA]</scope>
    <source>
        <strain evidence="2 3">HJA6</strain>
    </source>
</reference>
<gene>
    <name evidence="2" type="ORF">KPL78_15435</name>
</gene>
<dbReference type="Proteomes" id="UP001196565">
    <property type="component" value="Unassembled WGS sequence"/>
</dbReference>
<evidence type="ECO:0000313" key="2">
    <source>
        <dbReference type="EMBL" id="MBW6399254.1"/>
    </source>
</evidence>
<accession>A0ABS7AAC6</accession>
<dbReference type="PANTHER" id="PTHR11365">
    <property type="entry name" value="5-OXOPROLINASE RELATED"/>
    <property type="match status" value="1"/>
</dbReference>
<feature type="domain" description="Hydantoinase B/oxoprolinase" evidence="1">
    <location>
        <begin position="7"/>
        <end position="526"/>
    </location>
</feature>